<evidence type="ECO:0000256" key="1">
    <source>
        <dbReference type="SAM" id="MobiDB-lite"/>
    </source>
</evidence>
<sequence length="99" mass="10716">AIKTRLLCSVGVDRLDPHTPLLPPLPLPPPPHPIAIRPSLSRSPPTPPHHPITPISNHSHPHFSSSMPPHLTSPPRLHHSTRAMWACSSSFLTAGNPQS</sequence>
<feature type="compositionally biased region" description="Pro residues" evidence="1">
    <location>
        <begin position="21"/>
        <end position="33"/>
    </location>
</feature>
<keyword evidence="2" id="KW-0347">Helicase</keyword>
<organism evidence="2">
    <name type="scientific">Anthurium amnicola</name>
    <dbReference type="NCBI Taxonomy" id="1678845"/>
    <lineage>
        <taxon>Eukaryota</taxon>
        <taxon>Viridiplantae</taxon>
        <taxon>Streptophyta</taxon>
        <taxon>Embryophyta</taxon>
        <taxon>Tracheophyta</taxon>
        <taxon>Spermatophyta</taxon>
        <taxon>Magnoliopsida</taxon>
        <taxon>Liliopsida</taxon>
        <taxon>Araceae</taxon>
        <taxon>Pothoideae</taxon>
        <taxon>Potheae</taxon>
        <taxon>Anthurium</taxon>
    </lineage>
</organism>
<keyword evidence="2" id="KW-0547">Nucleotide-binding</keyword>
<dbReference type="EMBL" id="GDJX01013173">
    <property type="protein sequence ID" value="JAT54763.1"/>
    <property type="molecule type" value="Transcribed_RNA"/>
</dbReference>
<protein>
    <submittedName>
        <fullName evidence="2">Putative DNA helicase ino80</fullName>
    </submittedName>
</protein>
<keyword evidence="2" id="KW-0378">Hydrolase</keyword>
<evidence type="ECO:0000313" key="2">
    <source>
        <dbReference type="EMBL" id="JAT54763.1"/>
    </source>
</evidence>
<keyword evidence="2" id="KW-0067">ATP-binding</keyword>
<accession>A0A1D1YJF7</accession>
<feature type="non-terminal residue" evidence="2">
    <location>
        <position position="1"/>
    </location>
</feature>
<gene>
    <name evidence="2" type="primary">ino80_13</name>
    <name evidence="2" type="ORF">g.4124</name>
</gene>
<proteinExistence type="predicted"/>
<feature type="compositionally biased region" description="Low complexity" evidence="1">
    <location>
        <begin position="52"/>
        <end position="70"/>
    </location>
</feature>
<feature type="region of interest" description="Disordered" evidence="1">
    <location>
        <begin position="21"/>
        <end position="77"/>
    </location>
</feature>
<dbReference type="GO" id="GO:0004386">
    <property type="term" value="F:helicase activity"/>
    <property type="evidence" value="ECO:0007669"/>
    <property type="project" value="UniProtKB-KW"/>
</dbReference>
<dbReference type="AlphaFoldDB" id="A0A1D1YJF7"/>
<name>A0A1D1YJF7_9ARAE</name>
<reference evidence="2" key="1">
    <citation type="submission" date="2015-07" db="EMBL/GenBank/DDBJ databases">
        <title>Transcriptome Assembly of Anthurium amnicola.</title>
        <authorList>
            <person name="Suzuki J."/>
        </authorList>
    </citation>
    <scope>NUCLEOTIDE SEQUENCE</scope>
</reference>